<keyword evidence="3" id="KW-1185">Reference proteome</keyword>
<dbReference type="GO" id="GO:0016853">
    <property type="term" value="F:isomerase activity"/>
    <property type="evidence" value="ECO:0007669"/>
    <property type="project" value="UniProtKB-KW"/>
</dbReference>
<feature type="domain" description="Xylose isomerase-like TIM barrel" evidence="1">
    <location>
        <begin position="23"/>
        <end position="252"/>
    </location>
</feature>
<sequence>MLHLSPFWFCTNSVPGDDLIPALDAAREFGFSDVELSAIDGISEQIVAERVCDEYVAWVRARLEERGLRCVAVSGHCDLTNDRQFARFLKKLEFAGKIGATRINTRCGPACRTVKFRKNLSRAVEAAAPYRLRINLESYGDIVGTARECGPIFREIGHPSVRYNYDPGNNYRFARGEISIADDICESLEVLDCLHLKDALLRDGYICNPPIGQGEVGYAAVFSALEKRRPSIPCGLEVPQSFRVRASDFAIEQLTPAPEEVRRAIRESLDFIAQNCVV</sequence>
<dbReference type="EMBL" id="RCHT01000002">
    <property type="protein sequence ID" value="RLL13809.1"/>
    <property type="molecule type" value="Genomic_DNA"/>
</dbReference>
<dbReference type="Pfam" id="PF01261">
    <property type="entry name" value="AP_endonuc_2"/>
    <property type="match status" value="1"/>
</dbReference>
<evidence type="ECO:0000313" key="2">
    <source>
        <dbReference type="EMBL" id="RLL13809.1"/>
    </source>
</evidence>
<dbReference type="InterPro" id="IPR013022">
    <property type="entry name" value="Xyl_isomerase-like_TIM-brl"/>
</dbReference>
<gene>
    <name evidence="2" type="ORF">D4A47_02665</name>
</gene>
<accession>A0A498CRT6</accession>
<dbReference type="Proteomes" id="UP000276301">
    <property type="component" value="Unassembled WGS sequence"/>
</dbReference>
<dbReference type="PANTHER" id="PTHR12110">
    <property type="entry name" value="HYDROXYPYRUVATE ISOMERASE"/>
    <property type="match status" value="1"/>
</dbReference>
<protein>
    <submittedName>
        <fullName evidence="2">Sugar phosphate isomerase/epimerase</fullName>
    </submittedName>
</protein>
<dbReference type="Gene3D" id="3.20.20.150">
    <property type="entry name" value="Divalent-metal-dependent TIM barrel enzymes"/>
    <property type="match status" value="1"/>
</dbReference>
<name>A0A498CRT6_9FIRM</name>
<comment type="caution">
    <text evidence="2">The sequence shown here is derived from an EMBL/GenBank/DDBJ whole genome shotgun (WGS) entry which is preliminary data.</text>
</comment>
<dbReference type="InterPro" id="IPR050312">
    <property type="entry name" value="IolE/XylAMocC-like"/>
</dbReference>
<organism evidence="2 3">
    <name type="scientific">Anaerotruncus massiliensis</name>
    <name type="common">ex Liu et al. 2021</name>
    <dbReference type="NCBI Taxonomy" id="2321404"/>
    <lineage>
        <taxon>Bacteria</taxon>
        <taxon>Bacillati</taxon>
        <taxon>Bacillota</taxon>
        <taxon>Clostridia</taxon>
        <taxon>Eubacteriales</taxon>
        <taxon>Oscillospiraceae</taxon>
        <taxon>Anaerotruncus</taxon>
    </lineage>
</organism>
<dbReference type="RefSeq" id="WP_121586033.1">
    <property type="nucleotide sequence ID" value="NZ_RCHT01000002.1"/>
</dbReference>
<dbReference type="SUPFAM" id="SSF51658">
    <property type="entry name" value="Xylose isomerase-like"/>
    <property type="match status" value="1"/>
</dbReference>
<evidence type="ECO:0000259" key="1">
    <source>
        <dbReference type="Pfam" id="PF01261"/>
    </source>
</evidence>
<dbReference type="InterPro" id="IPR036237">
    <property type="entry name" value="Xyl_isomerase-like_sf"/>
</dbReference>
<proteinExistence type="predicted"/>
<dbReference type="PANTHER" id="PTHR12110:SF41">
    <property type="entry name" value="INOSOSE DEHYDRATASE"/>
    <property type="match status" value="1"/>
</dbReference>
<reference evidence="2 3" key="1">
    <citation type="submission" date="2018-10" db="EMBL/GenBank/DDBJ databases">
        <title>Anaerotruncus faecis sp. nov., isolated from human feces.</title>
        <authorList>
            <person name="Wang Y.-J."/>
        </authorList>
    </citation>
    <scope>NUCLEOTIDE SEQUENCE [LARGE SCALE GENOMIC DNA]</scope>
    <source>
        <strain evidence="2 3">22A2-44</strain>
    </source>
</reference>
<evidence type="ECO:0000313" key="3">
    <source>
        <dbReference type="Proteomes" id="UP000276301"/>
    </source>
</evidence>
<dbReference type="AlphaFoldDB" id="A0A498CRT6"/>
<keyword evidence="2" id="KW-0413">Isomerase</keyword>